<dbReference type="InterPro" id="IPR036291">
    <property type="entry name" value="NAD(P)-bd_dom_sf"/>
</dbReference>
<sequence length="338" mass="37054">MAGPLKLVIGASGFLGSHVTRQLVQRGDAVRVLLRRTSPTAAIDDLDVERRYGDVFDDEALRDAMTGCDDVFYCVVDTRAWLRDSTPLFRTNVEGLRHALDAAADADLRRFVFTSTIGTIALSTDGLPVTEDKPFNWLDKGGGYIRSRVEAERLVLQYVAERGLPAVALCVANTYGPADFQPTPHGSLVAAAARGKMPVYVKDMSMEVVGIEDAARALILAAEKGRVGERYIISERFISARELYRTAAEAGGAKPPRLGVPLKVMYALGFAGDVAAKVLRRDLLLSSLSVRLMHIMSPMDHGKAVRELGWQPKPIHDSIRSAVAFYHARQPPHPFSRR</sequence>
<protein>
    <submittedName>
        <fullName evidence="2">Epimerase</fullName>
    </submittedName>
</protein>
<dbReference type="PANTHER" id="PTHR48079:SF6">
    <property type="entry name" value="NAD(P)-BINDING DOMAIN-CONTAINING PROTEIN-RELATED"/>
    <property type="match status" value="1"/>
</dbReference>
<dbReference type="EMBL" id="AP022597">
    <property type="protein sequence ID" value="BBY72545.1"/>
    <property type="molecule type" value="Genomic_DNA"/>
</dbReference>
<organism evidence="2 3">
    <name type="scientific">Mycobacterium paraintracellulare</name>
    <dbReference type="NCBI Taxonomy" id="1138383"/>
    <lineage>
        <taxon>Bacteria</taxon>
        <taxon>Bacillati</taxon>
        <taxon>Actinomycetota</taxon>
        <taxon>Actinomycetes</taxon>
        <taxon>Mycobacteriales</taxon>
        <taxon>Mycobacteriaceae</taxon>
        <taxon>Mycobacterium</taxon>
        <taxon>Mycobacterium avium complex (MAC)</taxon>
    </lineage>
</organism>
<gene>
    <name evidence="2" type="ORF">MPRI_47320</name>
</gene>
<evidence type="ECO:0000313" key="2">
    <source>
        <dbReference type="EMBL" id="BBY72545.1"/>
    </source>
</evidence>
<dbReference type="RefSeq" id="WP_014384971.1">
    <property type="nucleotide sequence ID" value="NC_016948.1"/>
</dbReference>
<dbReference type="Gene3D" id="3.40.50.720">
    <property type="entry name" value="NAD(P)-binding Rossmann-like Domain"/>
    <property type="match status" value="1"/>
</dbReference>
<dbReference type="GeneID" id="45455046"/>
<dbReference type="InterPro" id="IPR001509">
    <property type="entry name" value="Epimerase_deHydtase"/>
</dbReference>
<dbReference type="Proteomes" id="UP000466578">
    <property type="component" value="Chromosome"/>
</dbReference>
<dbReference type="Pfam" id="PF01370">
    <property type="entry name" value="Epimerase"/>
    <property type="match status" value="1"/>
</dbReference>
<evidence type="ECO:0000259" key="1">
    <source>
        <dbReference type="Pfam" id="PF01370"/>
    </source>
</evidence>
<dbReference type="SUPFAM" id="SSF51735">
    <property type="entry name" value="NAD(P)-binding Rossmann-fold domains"/>
    <property type="match status" value="1"/>
</dbReference>
<name>A0ABN6AUL0_9MYCO</name>
<accession>A0ABN6AUL0</accession>
<proteinExistence type="predicted"/>
<dbReference type="InterPro" id="IPR051783">
    <property type="entry name" value="NAD(P)-dependent_oxidoreduct"/>
</dbReference>
<keyword evidence="3" id="KW-1185">Reference proteome</keyword>
<feature type="domain" description="NAD-dependent epimerase/dehydratase" evidence="1">
    <location>
        <begin position="7"/>
        <end position="233"/>
    </location>
</feature>
<evidence type="ECO:0000313" key="3">
    <source>
        <dbReference type="Proteomes" id="UP000466578"/>
    </source>
</evidence>
<reference evidence="2 3" key="1">
    <citation type="journal article" date="2019" name="Emerg. Microbes Infect.">
        <title>Comprehensive subspecies identification of 175 nontuberculous mycobacteria species based on 7547 genomic profiles.</title>
        <authorList>
            <person name="Matsumoto Y."/>
            <person name="Kinjo T."/>
            <person name="Motooka D."/>
            <person name="Nabeya D."/>
            <person name="Jung N."/>
            <person name="Uechi K."/>
            <person name="Horii T."/>
            <person name="Iida T."/>
            <person name="Fujita J."/>
            <person name="Nakamura S."/>
        </authorList>
    </citation>
    <scope>NUCLEOTIDE SEQUENCE [LARGE SCALE GENOMIC DNA]</scope>
    <source>
        <strain evidence="2 3">JCM 30622</strain>
    </source>
</reference>
<dbReference type="PANTHER" id="PTHR48079">
    <property type="entry name" value="PROTEIN YEEZ"/>
    <property type="match status" value="1"/>
</dbReference>